<feature type="transmembrane region" description="Helical" evidence="5">
    <location>
        <begin position="102"/>
        <end position="127"/>
    </location>
</feature>
<dbReference type="PANTHER" id="PTHR35529:SF1">
    <property type="entry name" value="MANGANESE EFFLUX PUMP MNTP-RELATED"/>
    <property type="match status" value="1"/>
</dbReference>
<reference evidence="7" key="1">
    <citation type="journal article" date="2019" name="Int. J. Syst. Evol. Microbiol.">
        <title>The Global Catalogue of Microorganisms (GCM) 10K type strain sequencing project: providing services to taxonomists for standard genome sequencing and annotation.</title>
        <authorList>
            <consortium name="The Broad Institute Genomics Platform"/>
            <consortium name="The Broad Institute Genome Sequencing Center for Infectious Disease"/>
            <person name="Wu L."/>
            <person name="Ma J."/>
        </authorList>
    </citation>
    <scope>NUCLEOTIDE SEQUENCE [LARGE SCALE GENOMIC DNA]</scope>
    <source>
        <strain evidence="7">CGMCC 1.12286</strain>
    </source>
</reference>
<feature type="transmembrane region" description="Helical" evidence="5">
    <location>
        <begin position="133"/>
        <end position="155"/>
    </location>
</feature>
<sequence>MIQHFQTYLVILMMSVALGMDALSLSISIGLAGIRPKLAVQLCVAVGVFHVLFTLGGVMFGNTIGHYIGHISMWFGSILLIGMGAHMLYVKLFGKSDSSKSVFTSFYTLLLFSASVSIDALSVGFVLGLRSTTYGIASALSFGLASMLMCGFGLFIGRKLSNTIGKLGEVCSAVLLILLGIKFLF</sequence>
<name>A0ABW4JPF4_9BACL</name>
<feature type="transmembrane region" description="Helical" evidence="5">
    <location>
        <begin position="67"/>
        <end position="90"/>
    </location>
</feature>
<dbReference type="EMBL" id="JBHUCX010000099">
    <property type="protein sequence ID" value="MFD1677881.1"/>
    <property type="molecule type" value="Genomic_DNA"/>
</dbReference>
<evidence type="ECO:0000313" key="6">
    <source>
        <dbReference type="EMBL" id="MFD1677881.1"/>
    </source>
</evidence>
<keyword evidence="2 5" id="KW-0812">Transmembrane</keyword>
<evidence type="ECO:0000313" key="7">
    <source>
        <dbReference type="Proteomes" id="UP001597079"/>
    </source>
</evidence>
<comment type="caution">
    <text evidence="6">The sequence shown here is derived from an EMBL/GenBank/DDBJ whole genome shotgun (WGS) entry which is preliminary data.</text>
</comment>
<keyword evidence="7" id="KW-1185">Reference proteome</keyword>
<organism evidence="6 7">
    <name type="scientific">Alicyclobacillus fodiniaquatilis</name>
    <dbReference type="NCBI Taxonomy" id="1661150"/>
    <lineage>
        <taxon>Bacteria</taxon>
        <taxon>Bacillati</taxon>
        <taxon>Bacillota</taxon>
        <taxon>Bacilli</taxon>
        <taxon>Bacillales</taxon>
        <taxon>Alicyclobacillaceae</taxon>
        <taxon>Alicyclobacillus</taxon>
    </lineage>
</organism>
<keyword evidence="3 5" id="KW-1133">Transmembrane helix</keyword>
<keyword evidence="1" id="KW-1003">Cell membrane</keyword>
<evidence type="ECO:0000256" key="3">
    <source>
        <dbReference type="ARBA" id="ARBA00022989"/>
    </source>
</evidence>
<evidence type="ECO:0000256" key="5">
    <source>
        <dbReference type="SAM" id="Phobius"/>
    </source>
</evidence>
<feature type="transmembrane region" description="Helical" evidence="5">
    <location>
        <begin position="6"/>
        <end position="31"/>
    </location>
</feature>
<dbReference type="InterPro" id="IPR003810">
    <property type="entry name" value="Mntp/YtaF"/>
</dbReference>
<accession>A0ABW4JPF4</accession>
<protein>
    <submittedName>
        <fullName evidence="6">Manganese efflux pump MntP family protein</fullName>
    </submittedName>
</protein>
<evidence type="ECO:0000256" key="1">
    <source>
        <dbReference type="ARBA" id="ARBA00022475"/>
    </source>
</evidence>
<keyword evidence="4 5" id="KW-0472">Membrane</keyword>
<dbReference type="PANTHER" id="PTHR35529">
    <property type="entry name" value="MANGANESE EFFLUX PUMP MNTP-RELATED"/>
    <property type="match status" value="1"/>
</dbReference>
<gene>
    <name evidence="6" type="ORF">ACFSB2_24765</name>
</gene>
<dbReference type="Pfam" id="PF02659">
    <property type="entry name" value="Mntp"/>
    <property type="match status" value="1"/>
</dbReference>
<dbReference type="RefSeq" id="WP_377945803.1">
    <property type="nucleotide sequence ID" value="NZ_JBHUCX010000099.1"/>
</dbReference>
<proteinExistence type="predicted"/>
<evidence type="ECO:0000256" key="2">
    <source>
        <dbReference type="ARBA" id="ARBA00022692"/>
    </source>
</evidence>
<dbReference type="Proteomes" id="UP001597079">
    <property type="component" value="Unassembled WGS sequence"/>
</dbReference>
<evidence type="ECO:0000256" key="4">
    <source>
        <dbReference type="ARBA" id="ARBA00023136"/>
    </source>
</evidence>
<feature type="transmembrane region" description="Helical" evidence="5">
    <location>
        <begin position="38"/>
        <end position="61"/>
    </location>
</feature>